<reference evidence="1 2" key="1">
    <citation type="submission" date="2018-08" db="EMBL/GenBank/DDBJ databases">
        <title>Genome and evolution of the arbuscular mycorrhizal fungus Diversispora epigaea (formerly Glomus versiforme) and its bacterial endosymbionts.</title>
        <authorList>
            <person name="Sun X."/>
            <person name="Fei Z."/>
            <person name="Harrison M."/>
        </authorList>
    </citation>
    <scope>NUCLEOTIDE SEQUENCE [LARGE SCALE GENOMIC DNA]</scope>
    <source>
        <strain evidence="1 2">IT104</strain>
    </source>
</reference>
<accession>A0A397ITN6</accession>
<keyword evidence="2" id="KW-1185">Reference proteome</keyword>
<evidence type="ECO:0000313" key="2">
    <source>
        <dbReference type="Proteomes" id="UP000266861"/>
    </source>
</evidence>
<organism evidence="1 2">
    <name type="scientific">Diversispora epigaea</name>
    <dbReference type="NCBI Taxonomy" id="1348612"/>
    <lineage>
        <taxon>Eukaryota</taxon>
        <taxon>Fungi</taxon>
        <taxon>Fungi incertae sedis</taxon>
        <taxon>Mucoromycota</taxon>
        <taxon>Glomeromycotina</taxon>
        <taxon>Glomeromycetes</taxon>
        <taxon>Diversisporales</taxon>
        <taxon>Diversisporaceae</taxon>
        <taxon>Diversispora</taxon>
    </lineage>
</organism>
<dbReference type="AlphaFoldDB" id="A0A397ITN6"/>
<evidence type="ECO:0000313" key="1">
    <source>
        <dbReference type="EMBL" id="RHZ77146.1"/>
    </source>
</evidence>
<name>A0A397ITN6_9GLOM</name>
<protein>
    <submittedName>
        <fullName evidence="1">Uncharacterized protein</fullName>
    </submittedName>
</protein>
<dbReference type="Proteomes" id="UP000266861">
    <property type="component" value="Unassembled WGS sequence"/>
</dbReference>
<proteinExistence type="predicted"/>
<dbReference type="EMBL" id="PQFF01000175">
    <property type="protein sequence ID" value="RHZ77146.1"/>
    <property type="molecule type" value="Genomic_DNA"/>
</dbReference>
<sequence>MSNILVESQWTKKIIGFEYPVQTAQKHFSSFRIAKALPKDKLDRLSDISPEFLFSVEEYEVLEIVLRNNLT</sequence>
<comment type="caution">
    <text evidence="1">The sequence shown here is derived from an EMBL/GenBank/DDBJ whole genome shotgun (WGS) entry which is preliminary data.</text>
</comment>
<gene>
    <name evidence="1" type="ORF">Glove_185g5</name>
</gene>